<comment type="caution">
    <text evidence="1">The sequence shown here is derived from an EMBL/GenBank/DDBJ whole genome shotgun (WGS) entry which is preliminary data.</text>
</comment>
<keyword evidence="1" id="KW-0645">Protease</keyword>
<dbReference type="GO" id="GO:0006508">
    <property type="term" value="P:proteolysis"/>
    <property type="evidence" value="ECO:0007669"/>
    <property type="project" value="UniProtKB-KW"/>
</dbReference>
<reference evidence="1" key="1">
    <citation type="journal article" date="2019" name="PLoS Negl. Trop. Dis.">
        <title>Revisiting the worldwide diversity of Leptospira species in the environment.</title>
        <authorList>
            <person name="Vincent A.T."/>
            <person name="Schiettekatte O."/>
            <person name="Bourhy P."/>
            <person name="Veyrier F.J."/>
            <person name="Picardeau M."/>
        </authorList>
    </citation>
    <scope>NUCLEOTIDE SEQUENCE [LARGE SCALE GENOMIC DNA]</scope>
    <source>
        <strain evidence="1">201702451</strain>
    </source>
</reference>
<organism evidence="1 2">
    <name type="scientific">Leptospira jelokensis</name>
    <dbReference type="NCBI Taxonomy" id="2484931"/>
    <lineage>
        <taxon>Bacteria</taxon>
        <taxon>Pseudomonadati</taxon>
        <taxon>Spirochaetota</taxon>
        <taxon>Spirochaetia</taxon>
        <taxon>Leptospirales</taxon>
        <taxon>Leptospiraceae</taxon>
        <taxon>Leptospira</taxon>
    </lineage>
</organism>
<sequence>MQIKNPKRPDLQPISVVALADTGSVYLIIPEHVRVQLDLEEHSRKEIELADGSKQFVPYVGPIEISFKNRIAFVGAIVMGTEVLLGAIPMEDMDLVVIPKERKVDINPENPNFAAAKAKGCFFKKSF</sequence>
<keyword evidence="2" id="KW-1185">Reference proteome</keyword>
<dbReference type="RefSeq" id="WP_135641435.1">
    <property type="nucleotide sequence ID" value="NZ_RQGR01000031.1"/>
</dbReference>
<dbReference type="GO" id="GO:0008233">
    <property type="term" value="F:peptidase activity"/>
    <property type="evidence" value="ECO:0007669"/>
    <property type="project" value="UniProtKB-KW"/>
</dbReference>
<dbReference type="Proteomes" id="UP000297567">
    <property type="component" value="Unassembled WGS sequence"/>
</dbReference>
<keyword evidence="1" id="KW-0378">Hydrolase</keyword>
<protein>
    <submittedName>
        <fullName evidence="1">Clan AA aspartic protease</fullName>
    </submittedName>
</protein>
<evidence type="ECO:0000313" key="1">
    <source>
        <dbReference type="EMBL" id="TGL72221.1"/>
    </source>
</evidence>
<name>A0A4Z1A203_9LEPT</name>
<dbReference type="OrthoDB" id="664884at2"/>
<dbReference type="AlphaFoldDB" id="A0A4Z1A203"/>
<gene>
    <name evidence="1" type="ORF">EHQ62_05160</name>
</gene>
<dbReference type="EMBL" id="RQGH01000011">
    <property type="protein sequence ID" value="TGL72221.1"/>
    <property type="molecule type" value="Genomic_DNA"/>
</dbReference>
<accession>A0A4Z1A203</accession>
<evidence type="ECO:0000313" key="2">
    <source>
        <dbReference type="Proteomes" id="UP000297567"/>
    </source>
</evidence>
<proteinExistence type="predicted"/>